<reference evidence="15 16" key="1">
    <citation type="journal article" date="2011" name="J. Bacteriol.">
        <title>Draft genome sequence of Sporolactobacillus inulinus strain CASD, an efficient D-lactic acid-producing bacterium with high-concentration lactate tolerance capability.</title>
        <authorList>
            <person name="Yu B."/>
            <person name="Su F."/>
            <person name="Wang L."/>
            <person name="Xu K."/>
            <person name="Zhao B."/>
            <person name="Xu P."/>
        </authorList>
    </citation>
    <scope>NUCLEOTIDE SEQUENCE [LARGE SCALE GENOMIC DNA]</scope>
    <source>
        <strain evidence="15 16">CASD</strain>
    </source>
</reference>
<keyword evidence="16" id="KW-1185">Reference proteome</keyword>
<dbReference type="Pfam" id="PF02518">
    <property type="entry name" value="HATPase_c"/>
    <property type="match status" value="1"/>
</dbReference>
<dbReference type="InterPro" id="IPR025201">
    <property type="entry name" value="KdpD_TM"/>
</dbReference>
<dbReference type="GO" id="GO:0005886">
    <property type="term" value="C:plasma membrane"/>
    <property type="evidence" value="ECO:0007669"/>
    <property type="project" value="UniProtKB-SubCell"/>
</dbReference>
<evidence type="ECO:0000256" key="1">
    <source>
        <dbReference type="ARBA" id="ARBA00000085"/>
    </source>
</evidence>
<dbReference type="PANTHER" id="PTHR45569">
    <property type="entry name" value="SENSOR PROTEIN KDPD"/>
    <property type="match status" value="1"/>
</dbReference>
<dbReference type="FunFam" id="3.30.565.10:FF:000006">
    <property type="entry name" value="Sensor histidine kinase WalK"/>
    <property type="match status" value="1"/>
</dbReference>
<dbReference type="EC" id="2.7.13.3" evidence="3"/>
<dbReference type="GO" id="GO:0005524">
    <property type="term" value="F:ATP binding"/>
    <property type="evidence" value="ECO:0007669"/>
    <property type="project" value="UniProtKB-KW"/>
</dbReference>
<dbReference type="Pfam" id="PF00512">
    <property type="entry name" value="HisKA"/>
    <property type="match status" value="1"/>
</dbReference>
<evidence type="ECO:0000313" key="15">
    <source>
        <dbReference type="EMBL" id="KLI01636.1"/>
    </source>
</evidence>
<dbReference type="InterPro" id="IPR003018">
    <property type="entry name" value="GAF"/>
</dbReference>
<feature type="transmembrane region" description="Helical" evidence="13">
    <location>
        <begin position="87"/>
        <end position="108"/>
    </location>
</feature>
<evidence type="ECO:0000256" key="7">
    <source>
        <dbReference type="ARBA" id="ARBA00022741"/>
    </source>
</evidence>
<evidence type="ECO:0000256" key="8">
    <source>
        <dbReference type="ARBA" id="ARBA00022777"/>
    </source>
</evidence>
<name>A0A0U1QLY3_9BACL</name>
<dbReference type="STRING" id="1069536.SINU_12605"/>
<keyword evidence="5" id="KW-0808">Transferase</keyword>
<evidence type="ECO:0000256" key="9">
    <source>
        <dbReference type="ARBA" id="ARBA00022840"/>
    </source>
</evidence>
<evidence type="ECO:0000313" key="16">
    <source>
        <dbReference type="Proteomes" id="UP000035553"/>
    </source>
</evidence>
<dbReference type="InterPro" id="IPR005467">
    <property type="entry name" value="His_kinase_dom"/>
</dbReference>
<keyword evidence="11" id="KW-0902">Two-component regulatory system</keyword>
<feature type="domain" description="Histidine kinase" evidence="14">
    <location>
        <begin position="281"/>
        <end position="496"/>
    </location>
</feature>
<dbReference type="SMART" id="SM00388">
    <property type="entry name" value="HisKA"/>
    <property type="match status" value="1"/>
</dbReference>
<evidence type="ECO:0000256" key="3">
    <source>
        <dbReference type="ARBA" id="ARBA00012438"/>
    </source>
</evidence>
<dbReference type="CDD" id="cd00082">
    <property type="entry name" value="HisKA"/>
    <property type="match status" value="1"/>
</dbReference>
<dbReference type="PROSITE" id="PS50109">
    <property type="entry name" value="HIS_KIN"/>
    <property type="match status" value="1"/>
</dbReference>
<feature type="transmembrane region" description="Helical" evidence="13">
    <location>
        <begin position="6"/>
        <end position="26"/>
    </location>
</feature>
<dbReference type="GO" id="GO:0000155">
    <property type="term" value="F:phosphorelay sensor kinase activity"/>
    <property type="evidence" value="ECO:0007669"/>
    <property type="project" value="InterPro"/>
</dbReference>
<evidence type="ECO:0000256" key="5">
    <source>
        <dbReference type="ARBA" id="ARBA00022679"/>
    </source>
</evidence>
<dbReference type="Gene3D" id="1.20.120.620">
    <property type="entry name" value="Backbone structure of the membrane domain of e. Coli histidine kinase receptor kdpd"/>
    <property type="match status" value="1"/>
</dbReference>
<keyword evidence="9" id="KW-0067">ATP-binding</keyword>
<keyword evidence="10 13" id="KW-1133">Transmembrane helix</keyword>
<dbReference type="Gene3D" id="3.30.565.10">
    <property type="entry name" value="Histidine kinase-like ATPase, C-terminal domain"/>
    <property type="match status" value="1"/>
</dbReference>
<gene>
    <name evidence="15" type="ORF">SINU_12605</name>
</gene>
<dbReference type="Pfam" id="PF13493">
    <property type="entry name" value="DUF4118"/>
    <property type="match status" value="1"/>
</dbReference>
<dbReference type="Proteomes" id="UP000035553">
    <property type="component" value="Unassembled WGS sequence"/>
</dbReference>
<organism evidence="15 16">
    <name type="scientific">Sporolactobacillus inulinus CASD</name>
    <dbReference type="NCBI Taxonomy" id="1069536"/>
    <lineage>
        <taxon>Bacteria</taxon>
        <taxon>Bacillati</taxon>
        <taxon>Bacillota</taxon>
        <taxon>Bacilli</taxon>
        <taxon>Bacillales</taxon>
        <taxon>Sporolactobacillaceae</taxon>
        <taxon>Sporolactobacillus</taxon>
    </lineage>
</organism>
<dbReference type="AlphaFoldDB" id="A0A0U1QLY3"/>
<dbReference type="Gene3D" id="3.30.450.40">
    <property type="match status" value="1"/>
</dbReference>
<dbReference type="Gene3D" id="1.10.287.130">
    <property type="match status" value="1"/>
</dbReference>
<dbReference type="SUPFAM" id="SSF55781">
    <property type="entry name" value="GAF domain-like"/>
    <property type="match status" value="1"/>
</dbReference>
<evidence type="ECO:0000256" key="10">
    <source>
        <dbReference type="ARBA" id="ARBA00022989"/>
    </source>
</evidence>
<keyword evidence="8" id="KW-0418">Kinase</keyword>
<keyword evidence="7" id="KW-0547">Nucleotide-binding</keyword>
<feature type="transmembrane region" description="Helical" evidence="13">
    <location>
        <begin position="38"/>
        <end position="67"/>
    </location>
</feature>
<dbReference type="InterPro" id="IPR036890">
    <property type="entry name" value="HATPase_C_sf"/>
</dbReference>
<comment type="catalytic activity">
    <reaction evidence="1">
        <text>ATP + protein L-histidine = ADP + protein N-phospho-L-histidine.</text>
        <dbReference type="EC" id="2.7.13.3"/>
    </reaction>
</comment>
<evidence type="ECO:0000256" key="11">
    <source>
        <dbReference type="ARBA" id="ARBA00023012"/>
    </source>
</evidence>
<dbReference type="PANTHER" id="PTHR45569:SF1">
    <property type="entry name" value="SENSOR PROTEIN KDPD"/>
    <property type="match status" value="1"/>
</dbReference>
<dbReference type="SUPFAM" id="SSF55874">
    <property type="entry name" value="ATPase domain of HSP90 chaperone/DNA topoisomerase II/histidine kinase"/>
    <property type="match status" value="1"/>
</dbReference>
<dbReference type="InterPro" id="IPR029016">
    <property type="entry name" value="GAF-like_dom_sf"/>
</dbReference>
<dbReference type="SMART" id="SM00387">
    <property type="entry name" value="HATPase_c"/>
    <property type="match status" value="1"/>
</dbReference>
<dbReference type="EMBL" id="AFVQ02000182">
    <property type="protein sequence ID" value="KLI01636.1"/>
    <property type="molecule type" value="Genomic_DNA"/>
</dbReference>
<dbReference type="CDD" id="cd00075">
    <property type="entry name" value="HATPase"/>
    <property type="match status" value="1"/>
</dbReference>
<proteinExistence type="predicted"/>
<evidence type="ECO:0000256" key="4">
    <source>
        <dbReference type="ARBA" id="ARBA00022553"/>
    </source>
</evidence>
<dbReference type="InterPro" id="IPR003594">
    <property type="entry name" value="HATPase_dom"/>
</dbReference>
<dbReference type="InterPro" id="IPR036097">
    <property type="entry name" value="HisK_dim/P_sf"/>
</dbReference>
<dbReference type="InterPro" id="IPR038318">
    <property type="entry name" value="KdpD_sf"/>
</dbReference>
<evidence type="ECO:0000256" key="12">
    <source>
        <dbReference type="ARBA" id="ARBA00023136"/>
    </source>
</evidence>
<dbReference type="SUPFAM" id="SSF47384">
    <property type="entry name" value="Homodimeric domain of signal transducing histidine kinase"/>
    <property type="match status" value="1"/>
</dbReference>
<dbReference type="InterPro" id="IPR003661">
    <property type="entry name" value="HisK_dim/P_dom"/>
</dbReference>
<keyword evidence="12 13" id="KW-0472">Membrane</keyword>
<evidence type="ECO:0000259" key="14">
    <source>
        <dbReference type="PROSITE" id="PS50109"/>
    </source>
</evidence>
<dbReference type="InterPro" id="IPR052023">
    <property type="entry name" value="Histidine_kinase_KdpD"/>
</dbReference>
<protein>
    <recommendedName>
        <fullName evidence="3">histidine kinase</fullName>
        <ecNumber evidence="3">2.7.13.3</ecNumber>
    </recommendedName>
</protein>
<dbReference type="PRINTS" id="PR00344">
    <property type="entry name" value="BCTRLSENSOR"/>
</dbReference>
<comment type="subcellular location">
    <subcellularLocation>
        <location evidence="2">Cell membrane</location>
        <topology evidence="2">Multi-pass membrane protein</topology>
    </subcellularLocation>
</comment>
<dbReference type="InterPro" id="IPR004358">
    <property type="entry name" value="Sig_transdc_His_kin-like_C"/>
</dbReference>
<dbReference type="Pfam" id="PF13492">
    <property type="entry name" value="GAF_3"/>
    <property type="match status" value="1"/>
</dbReference>
<keyword evidence="6 13" id="KW-0812">Transmembrane</keyword>
<sequence length="502" mass="55826">MRIGAQQSATSYIILTALIALMTLFLKGPLIPFDQVNILLLFLLPVLLGAALWGIGPGLYAAVMGVLSFDFFFVPPFQSLSVGDLRYISSFVIFLIVAVLTAGLSSGLKQQLEIAQQNERITSILYTLSRKITIMDQLDQTLQSIVQKISETIGYRVTIYLPDEKGKLKNAVSSFSVQENEERERLIAEWTYRHGVPVGRGSEMLREMNCFFLPMRTEEQIHGVMSIHYDKFPNTQEHRRLIEAISRLTALAIVRARSREEVEKARLTAESEKLHVILLDSISHELRTPLSTMIGSATVLYENDELFSQKDRLELLKTIRHGAIRMNRIVTNLLGMVKLESGMLKLNQQWCDLEDIIGVSINQLKDGLQDRNLNLTIEDDLPPVFVDELLFEQALTNILSNAMKYSPVGSSIHLDVHQSGGKLNISVSDQGEGVAPGELSHIFDKFYRLKTNAHVPGTGLGLAIVKGIVNAHGANVTAHNNEEKGLTIVLSLSGGLLKNRGQ</sequence>
<accession>A0A0U1QLY3</accession>
<evidence type="ECO:0000256" key="2">
    <source>
        <dbReference type="ARBA" id="ARBA00004651"/>
    </source>
</evidence>
<keyword evidence="4" id="KW-0597">Phosphoprotein</keyword>
<comment type="caution">
    <text evidence="15">The sequence shown here is derived from an EMBL/GenBank/DDBJ whole genome shotgun (WGS) entry which is preliminary data.</text>
</comment>
<evidence type="ECO:0000256" key="6">
    <source>
        <dbReference type="ARBA" id="ARBA00022692"/>
    </source>
</evidence>
<evidence type="ECO:0000256" key="13">
    <source>
        <dbReference type="SAM" id="Phobius"/>
    </source>
</evidence>